<evidence type="ECO:0000259" key="4">
    <source>
        <dbReference type="PROSITE" id="PS50977"/>
    </source>
</evidence>
<dbReference type="SUPFAM" id="SSF46689">
    <property type="entry name" value="Homeodomain-like"/>
    <property type="match status" value="1"/>
</dbReference>
<dbReference type="InterPro" id="IPR001647">
    <property type="entry name" value="HTH_TetR"/>
</dbReference>
<feature type="domain" description="HTH tetR-type" evidence="4">
    <location>
        <begin position="13"/>
        <end position="73"/>
    </location>
</feature>
<evidence type="ECO:0000313" key="5">
    <source>
        <dbReference type="EMBL" id="RID82862.1"/>
    </source>
</evidence>
<organism evidence="5 6">
    <name type="scientific">Peribacillus asahii</name>
    <dbReference type="NCBI Taxonomy" id="228899"/>
    <lineage>
        <taxon>Bacteria</taxon>
        <taxon>Bacillati</taxon>
        <taxon>Bacillota</taxon>
        <taxon>Bacilli</taxon>
        <taxon>Bacillales</taxon>
        <taxon>Bacillaceae</taxon>
        <taxon>Peribacillus</taxon>
    </lineage>
</organism>
<dbReference type="Pfam" id="PF00440">
    <property type="entry name" value="TetR_N"/>
    <property type="match status" value="1"/>
</dbReference>
<proteinExistence type="predicted"/>
<dbReference type="PANTHER" id="PTHR43479:SF11">
    <property type="entry name" value="ACREF_ENVCD OPERON REPRESSOR-RELATED"/>
    <property type="match status" value="1"/>
</dbReference>
<name>A0A398AZ85_9BACI</name>
<dbReference type="SUPFAM" id="SSF48498">
    <property type="entry name" value="Tetracyclin repressor-like, C-terminal domain"/>
    <property type="match status" value="1"/>
</dbReference>
<dbReference type="InterPro" id="IPR036271">
    <property type="entry name" value="Tet_transcr_reg_TetR-rel_C_sf"/>
</dbReference>
<gene>
    <name evidence="5" type="ORF">D1953_17175</name>
</gene>
<dbReference type="RefSeq" id="WP_119118394.1">
    <property type="nucleotide sequence ID" value="NZ_QWVS01000041.1"/>
</dbReference>
<keyword evidence="6" id="KW-1185">Reference proteome</keyword>
<dbReference type="GO" id="GO:0003677">
    <property type="term" value="F:DNA binding"/>
    <property type="evidence" value="ECO:0007669"/>
    <property type="project" value="UniProtKB-UniRule"/>
</dbReference>
<reference evidence="5 6" key="1">
    <citation type="submission" date="2018-08" db="EMBL/GenBank/DDBJ databases">
        <title>Bacillus jemisoniae sp. nov., Bacillus chryseoplanitiae sp. nov., Bacillus resnikiae sp. nov., and Bacillus frankliniae sp. nov., isolated from Viking spacecraft and associated surfaces.</title>
        <authorList>
            <person name="Seuylemezian A."/>
            <person name="Vaishampayan P."/>
        </authorList>
    </citation>
    <scope>NUCLEOTIDE SEQUENCE [LARGE SCALE GENOMIC DNA]</scope>
    <source>
        <strain evidence="5 6">MA001</strain>
    </source>
</reference>
<dbReference type="Proteomes" id="UP000266016">
    <property type="component" value="Unassembled WGS sequence"/>
</dbReference>
<dbReference type="EMBL" id="QWVS01000041">
    <property type="protein sequence ID" value="RID82862.1"/>
    <property type="molecule type" value="Genomic_DNA"/>
</dbReference>
<dbReference type="Gene3D" id="1.10.10.60">
    <property type="entry name" value="Homeodomain-like"/>
    <property type="match status" value="1"/>
</dbReference>
<comment type="caution">
    <text evidence="5">The sequence shown here is derived from an EMBL/GenBank/DDBJ whole genome shotgun (WGS) entry which is preliminary data.</text>
</comment>
<evidence type="ECO:0000256" key="2">
    <source>
        <dbReference type="ARBA" id="ARBA00023125"/>
    </source>
</evidence>
<dbReference type="PANTHER" id="PTHR43479">
    <property type="entry name" value="ACREF/ENVCD OPERON REPRESSOR-RELATED"/>
    <property type="match status" value="1"/>
</dbReference>
<evidence type="ECO:0000313" key="6">
    <source>
        <dbReference type="Proteomes" id="UP000266016"/>
    </source>
</evidence>
<dbReference type="PRINTS" id="PR00455">
    <property type="entry name" value="HTHTETR"/>
</dbReference>
<dbReference type="InterPro" id="IPR041490">
    <property type="entry name" value="KstR2_TetR_C"/>
</dbReference>
<feature type="DNA-binding region" description="H-T-H motif" evidence="3">
    <location>
        <begin position="36"/>
        <end position="55"/>
    </location>
</feature>
<dbReference type="PROSITE" id="PS50977">
    <property type="entry name" value="HTH_TETR_2"/>
    <property type="match status" value="1"/>
</dbReference>
<dbReference type="InterPro" id="IPR050624">
    <property type="entry name" value="HTH-type_Tx_Regulator"/>
</dbReference>
<dbReference type="InterPro" id="IPR023772">
    <property type="entry name" value="DNA-bd_HTH_TetR-type_CS"/>
</dbReference>
<evidence type="ECO:0000256" key="1">
    <source>
        <dbReference type="ARBA" id="ARBA00022491"/>
    </source>
</evidence>
<accession>A0A398AZ85</accession>
<keyword evidence="1" id="KW-0678">Repressor</keyword>
<dbReference type="AlphaFoldDB" id="A0A398AZ85"/>
<sequence>MNARKFKRSGCFTELKDRIIETSLRLFERHGFHGVSVQEIVKKSGSSKGGFYHHFQSKEELLFVIHDYFASYVLTKAQEAMSSSIRPTDKMQRIIQSFVKAFDLYKPHISVFYQESIYLKPPYDQAIKEKRKQYKEAIFSIIQEGIDKGEFRPELPVQITSMSILGMVNWSYKWYKRDGEKTIDEIANIYVDLILHSLLTDQAKQDAAFQSYFLNDPLDSYSN</sequence>
<dbReference type="InterPro" id="IPR009057">
    <property type="entry name" value="Homeodomain-like_sf"/>
</dbReference>
<dbReference type="Gene3D" id="1.10.357.10">
    <property type="entry name" value="Tetracycline Repressor, domain 2"/>
    <property type="match status" value="1"/>
</dbReference>
<dbReference type="Pfam" id="PF17932">
    <property type="entry name" value="TetR_C_24"/>
    <property type="match status" value="1"/>
</dbReference>
<keyword evidence="2 3" id="KW-0238">DNA-binding</keyword>
<dbReference type="PROSITE" id="PS01081">
    <property type="entry name" value="HTH_TETR_1"/>
    <property type="match status" value="1"/>
</dbReference>
<evidence type="ECO:0000256" key="3">
    <source>
        <dbReference type="PROSITE-ProRule" id="PRU00335"/>
    </source>
</evidence>
<protein>
    <submittedName>
        <fullName evidence="5">TetR/AcrR family transcriptional regulator</fullName>
    </submittedName>
</protein>